<dbReference type="PANTHER" id="PTHR43546:SF3">
    <property type="entry name" value="UPF0173 METAL-DEPENDENT HYDROLASE MJ1163"/>
    <property type="match status" value="1"/>
</dbReference>
<name>A0ABV9TPY6_9MICC</name>
<evidence type="ECO:0000313" key="3">
    <source>
        <dbReference type="EMBL" id="MFC4905305.1"/>
    </source>
</evidence>
<dbReference type="Gene3D" id="3.60.15.10">
    <property type="entry name" value="Ribonuclease Z/Hydroxyacylglutathione hydrolase-like"/>
    <property type="match status" value="1"/>
</dbReference>
<evidence type="ECO:0000256" key="1">
    <source>
        <dbReference type="SAM" id="MobiDB-lite"/>
    </source>
</evidence>
<organism evidence="3 4">
    <name type="scientific">Kocuria oceani</name>
    <dbReference type="NCBI Taxonomy" id="988827"/>
    <lineage>
        <taxon>Bacteria</taxon>
        <taxon>Bacillati</taxon>
        <taxon>Actinomycetota</taxon>
        <taxon>Actinomycetes</taxon>
        <taxon>Micrococcales</taxon>
        <taxon>Micrococcaceae</taxon>
        <taxon>Kocuria</taxon>
    </lineage>
</organism>
<proteinExistence type="predicted"/>
<dbReference type="EMBL" id="JBHSIW010000025">
    <property type="protein sequence ID" value="MFC4905305.1"/>
    <property type="molecule type" value="Genomic_DNA"/>
</dbReference>
<dbReference type="InterPro" id="IPR050114">
    <property type="entry name" value="UPF0173_UPF0282_UlaG_hydrolase"/>
</dbReference>
<feature type="region of interest" description="Disordered" evidence="1">
    <location>
        <begin position="216"/>
        <end position="245"/>
    </location>
</feature>
<evidence type="ECO:0000313" key="4">
    <source>
        <dbReference type="Proteomes" id="UP001595797"/>
    </source>
</evidence>
<gene>
    <name evidence="3" type="ORF">ACFPCS_17195</name>
</gene>
<dbReference type="SMART" id="SM00849">
    <property type="entry name" value="Lactamase_B"/>
    <property type="match status" value="1"/>
</dbReference>
<dbReference type="InterPro" id="IPR036866">
    <property type="entry name" value="RibonucZ/Hydroxyglut_hydro"/>
</dbReference>
<dbReference type="Proteomes" id="UP001595797">
    <property type="component" value="Unassembled WGS sequence"/>
</dbReference>
<comment type="caution">
    <text evidence="3">The sequence shown here is derived from an EMBL/GenBank/DDBJ whole genome shotgun (WGS) entry which is preliminary data.</text>
</comment>
<dbReference type="SUPFAM" id="SSF56281">
    <property type="entry name" value="Metallo-hydrolase/oxidoreductase"/>
    <property type="match status" value="1"/>
</dbReference>
<sequence length="245" mass="26495">MELIKYTHSCVRLENEGRVLVIDPGNFSGPEELARALDGADVLLVTHVHPDHLDAEPVQEHLRAHPEIQVHAPAPVAAGLREALGEGASVHDAAPETVLELDGFTVRTFGGQHALIHPLIHTVDNVGYLVNDTVYHPGDSLVVPHGREVPVLLAPIHAPWNKLSEVVDFIVAVRPRQVFQIHDGLLSANGFGIIEGQLTAFAAKYGAEYRHLDTGERVRLQPPRPVPGRRAERADGGAAAATPRT</sequence>
<dbReference type="Pfam" id="PF13483">
    <property type="entry name" value="Lactamase_B_3"/>
    <property type="match status" value="1"/>
</dbReference>
<accession>A0ABV9TPY6</accession>
<evidence type="ECO:0000259" key="2">
    <source>
        <dbReference type="SMART" id="SM00849"/>
    </source>
</evidence>
<keyword evidence="4" id="KW-1185">Reference proteome</keyword>
<feature type="compositionally biased region" description="Low complexity" evidence="1">
    <location>
        <begin position="236"/>
        <end position="245"/>
    </location>
</feature>
<reference evidence="4" key="1">
    <citation type="journal article" date="2019" name="Int. J. Syst. Evol. Microbiol.">
        <title>The Global Catalogue of Microorganisms (GCM) 10K type strain sequencing project: providing services to taxonomists for standard genome sequencing and annotation.</title>
        <authorList>
            <consortium name="The Broad Institute Genomics Platform"/>
            <consortium name="The Broad Institute Genome Sequencing Center for Infectious Disease"/>
            <person name="Wu L."/>
            <person name="Ma J."/>
        </authorList>
    </citation>
    <scope>NUCLEOTIDE SEQUENCE [LARGE SCALE GENOMIC DNA]</scope>
    <source>
        <strain evidence="4">CGMCC 4.6946</strain>
    </source>
</reference>
<feature type="domain" description="Metallo-beta-lactamase" evidence="2">
    <location>
        <begin position="7"/>
        <end position="182"/>
    </location>
</feature>
<dbReference type="InterPro" id="IPR001279">
    <property type="entry name" value="Metallo-B-lactamas"/>
</dbReference>
<protein>
    <submittedName>
        <fullName evidence="3">MBL fold metallo-hydrolase</fullName>
    </submittedName>
</protein>
<dbReference type="PANTHER" id="PTHR43546">
    <property type="entry name" value="UPF0173 METAL-DEPENDENT HYDROLASE MJ1163-RELATED"/>
    <property type="match status" value="1"/>
</dbReference>
<dbReference type="RefSeq" id="WP_277550058.1">
    <property type="nucleotide sequence ID" value="NZ_JARAMH010000002.1"/>
</dbReference>